<name>A0ABP9YD19_9FUNG</name>
<gene>
    <name evidence="1" type="ORF">HPULCUR_010342</name>
</gene>
<organism evidence="1 2">
    <name type="scientific">Helicostylum pulchrum</name>
    <dbReference type="NCBI Taxonomy" id="562976"/>
    <lineage>
        <taxon>Eukaryota</taxon>
        <taxon>Fungi</taxon>
        <taxon>Fungi incertae sedis</taxon>
        <taxon>Mucoromycota</taxon>
        <taxon>Mucoromycotina</taxon>
        <taxon>Mucoromycetes</taxon>
        <taxon>Mucorales</taxon>
        <taxon>Mucorineae</taxon>
        <taxon>Mucoraceae</taxon>
        <taxon>Helicostylum</taxon>
    </lineage>
</organism>
<reference evidence="1 2" key="1">
    <citation type="submission" date="2024-04" db="EMBL/GenBank/DDBJ databases">
        <title>genome sequences of Mucor flavus KT1a and Helicostylum pulchrum KT1b strains isolation_sourced from the surface of a dry-aged beef.</title>
        <authorList>
            <person name="Toyotome T."/>
            <person name="Hosono M."/>
            <person name="Torimaru M."/>
            <person name="Fukuda K."/>
            <person name="Mikami N."/>
        </authorList>
    </citation>
    <scope>NUCLEOTIDE SEQUENCE [LARGE SCALE GENOMIC DNA]</scope>
    <source>
        <strain evidence="1 2">KT1b</strain>
    </source>
</reference>
<keyword evidence="2" id="KW-1185">Reference proteome</keyword>
<proteinExistence type="predicted"/>
<protein>
    <submittedName>
        <fullName evidence="1">Uncharacterized protein</fullName>
    </submittedName>
</protein>
<sequence length="420" mass="47957">MTRIDISFIYALCLGNITSGAGFGVLEATKSSNINSKPRILNTDISDLSSSVFSNYSKANAIINIDAYLVNDINNLADDEDRHDCIYDIEEILGKCISANEVLVSTEQKVYIKAFLLMYMTYIKEIISSKLLSDHLNCDAMNIGYAISIEKFLLDGVVDTINDLEKIVYKSGLVPKDDSSKKLRIVTQHGDGILPAIQKYFNLELPLKSYFILAQLHEGHMHLTLNQTVTCPDLKGEQESIIVEDKMVPIENIYDSMCLNVWNNLIENNDLIQFLICFDYNPQFQRSITTILQEESDDFNHKHGIYTQYLTIPELSNLNLRPVLEQQPYTYRSFHQGTFRQVSSENYAFVIGSTSSPEEPRSPLFKNKITDTLEFEYGYKNIFPFLKMGDVVSDIQSGRTLYLKPRNYKDKRYIPIGKII</sequence>
<comment type="caution">
    <text evidence="1">The sequence shown here is derived from an EMBL/GenBank/DDBJ whole genome shotgun (WGS) entry which is preliminary data.</text>
</comment>
<evidence type="ECO:0000313" key="1">
    <source>
        <dbReference type="EMBL" id="GAA5804834.1"/>
    </source>
</evidence>
<dbReference type="EMBL" id="BAABUJ010000039">
    <property type="protein sequence ID" value="GAA5804834.1"/>
    <property type="molecule type" value="Genomic_DNA"/>
</dbReference>
<dbReference type="Proteomes" id="UP001476247">
    <property type="component" value="Unassembled WGS sequence"/>
</dbReference>
<evidence type="ECO:0000313" key="2">
    <source>
        <dbReference type="Proteomes" id="UP001476247"/>
    </source>
</evidence>
<accession>A0ABP9YD19</accession>